<dbReference type="EMBL" id="JABEZW010000009">
    <property type="protein sequence ID" value="MBA0775895.1"/>
    <property type="molecule type" value="Genomic_DNA"/>
</dbReference>
<sequence>MTILQSLQDEDVECRAPWMTPDKILSRQFIPAMQGFAQCEFAYKGDNYKKKKLEAEKIKKGKNKAEKDLDSLKIDYKKVHLSLKTSGLGKISE</sequence>
<accession>A0A7J9ETV7</accession>
<organism evidence="2 3">
    <name type="scientific">Gossypium trilobum</name>
    <dbReference type="NCBI Taxonomy" id="34281"/>
    <lineage>
        <taxon>Eukaryota</taxon>
        <taxon>Viridiplantae</taxon>
        <taxon>Streptophyta</taxon>
        <taxon>Embryophyta</taxon>
        <taxon>Tracheophyta</taxon>
        <taxon>Spermatophyta</taxon>
        <taxon>Magnoliopsida</taxon>
        <taxon>eudicotyledons</taxon>
        <taxon>Gunneridae</taxon>
        <taxon>Pentapetalae</taxon>
        <taxon>rosids</taxon>
        <taxon>malvids</taxon>
        <taxon>Malvales</taxon>
        <taxon>Malvaceae</taxon>
        <taxon>Malvoideae</taxon>
        <taxon>Gossypium</taxon>
    </lineage>
</organism>
<keyword evidence="1" id="KW-0175">Coiled coil</keyword>
<evidence type="ECO:0000256" key="1">
    <source>
        <dbReference type="SAM" id="Coils"/>
    </source>
</evidence>
<name>A0A7J9ETV7_9ROSI</name>
<comment type="caution">
    <text evidence="2">The sequence shown here is derived from an EMBL/GenBank/DDBJ whole genome shotgun (WGS) entry which is preliminary data.</text>
</comment>
<evidence type="ECO:0000313" key="3">
    <source>
        <dbReference type="Proteomes" id="UP000593568"/>
    </source>
</evidence>
<dbReference type="Proteomes" id="UP000593568">
    <property type="component" value="Unassembled WGS sequence"/>
</dbReference>
<feature type="coiled-coil region" evidence="1">
    <location>
        <begin position="48"/>
        <end position="75"/>
    </location>
</feature>
<keyword evidence="3" id="KW-1185">Reference proteome</keyword>
<protein>
    <submittedName>
        <fullName evidence="2">Uncharacterized protein</fullName>
    </submittedName>
</protein>
<reference evidence="2 3" key="1">
    <citation type="journal article" date="2019" name="Genome Biol. Evol.">
        <title>Insights into the evolution of the New World diploid cottons (Gossypium, subgenus Houzingenia) based on genome sequencing.</title>
        <authorList>
            <person name="Grover C.E."/>
            <person name="Arick M.A. 2nd"/>
            <person name="Thrash A."/>
            <person name="Conover J.L."/>
            <person name="Sanders W.S."/>
            <person name="Peterson D.G."/>
            <person name="Frelichowski J.E."/>
            <person name="Scheffler J.A."/>
            <person name="Scheffler B.E."/>
            <person name="Wendel J.F."/>
        </authorList>
    </citation>
    <scope>NUCLEOTIDE SEQUENCE [LARGE SCALE GENOMIC DNA]</scope>
    <source>
        <strain evidence="2">8</strain>
        <tissue evidence="2">Leaf</tissue>
    </source>
</reference>
<gene>
    <name evidence="2" type="ORF">Gotri_010990</name>
</gene>
<proteinExistence type="predicted"/>
<evidence type="ECO:0000313" key="2">
    <source>
        <dbReference type="EMBL" id="MBA0775895.1"/>
    </source>
</evidence>
<dbReference type="AlphaFoldDB" id="A0A7J9ETV7"/>